<gene>
    <name evidence="2" type="ORF">Q9L58_002021</name>
</gene>
<sequence>MVRELEESDLELQTKEGRRNRMLLLLQMVLGPHPKLWIGKPKQPNAHFRPPGLGTNLLLCGRKLVLRLERTQPLGMARESLLLVRAARKVFQTPKKEREEAEAPASADEEAVKEKLLPKRYRESRRK</sequence>
<evidence type="ECO:0000313" key="2">
    <source>
        <dbReference type="EMBL" id="KAL0638970.1"/>
    </source>
</evidence>
<proteinExistence type="predicted"/>
<comment type="caution">
    <text evidence="2">The sequence shown here is derived from an EMBL/GenBank/DDBJ whole genome shotgun (WGS) entry which is preliminary data.</text>
</comment>
<organism evidence="2 3">
    <name type="scientific">Discina gigas</name>
    <dbReference type="NCBI Taxonomy" id="1032678"/>
    <lineage>
        <taxon>Eukaryota</taxon>
        <taxon>Fungi</taxon>
        <taxon>Dikarya</taxon>
        <taxon>Ascomycota</taxon>
        <taxon>Pezizomycotina</taxon>
        <taxon>Pezizomycetes</taxon>
        <taxon>Pezizales</taxon>
        <taxon>Discinaceae</taxon>
        <taxon>Discina</taxon>
    </lineage>
</organism>
<reference evidence="2 3" key="1">
    <citation type="submission" date="2024-02" db="EMBL/GenBank/DDBJ databases">
        <title>Discinaceae phylogenomics.</title>
        <authorList>
            <person name="Dirks A.C."/>
            <person name="James T.Y."/>
        </authorList>
    </citation>
    <scope>NUCLEOTIDE SEQUENCE [LARGE SCALE GENOMIC DNA]</scope>
    <source>
        <strain evidence="2 3">ACD0624</strain>
    </source>
</reference>
<dbReference type="EMBL" id="JBBBZM010000016">
    <property type="protein sequence ID" value="KAL0638970.1"/>
    <property type="molecule type" value="Genomic_DNA"/>
</dbReference>
<dbReference type="Proteomes" id="UP001447188">
    <property type="component" value="Unassembled WGS sequence"/>
</dbReference>
<evidence type="ECO:0000256" key="1">
    <source>
        <dbReference type="SAM" id="MobiDB-lite"/>
    </source>
</evidence>
<accession>A0ABR3GSU3</accession>
<protein>
    <submittedName>
        <fullName evidence="2">Uncharacterized protein</fullName>
    </submittedName>
</protein>
<evidence type="ECO:0000313" key="3">
    <source>
        <dbReference type="Proteomes" id="UP001447188"/>
    </source>
</evidence>
<feature type="compositionally biased region" description="Basic and acidic residues" evidence="1">
    <location>
        <begin position="110"/>
        <end position="121"/>
    </location>
</feature>
<name>A0ABR3GSU3_9PEZI</name>
<keyword evidence="3" id="KW-1185">Reference proteome</keyword>
<feature type="region of interest" description="Disordered" evidence="1">
    <location>
        <begin position="93"/>
        <end position="127"/>
    </location>
</feature>